<reference evidence="1 2" key="1">
    <citation type="submission" date="2019-10" db="EMBL/GenBank/DDBJ databases">
        <title>Cognatihalovulum marinum gen. nov. sp. nov., a new member of the family Rhodobacteraceae isolated from deep seawater of the Northwest Indian Ocean.</title>
        <authorList>
            <person name="Ruan C."/>
            <person name="Wang J."/>
            <person name="Zheng X."/>
            <person name="Song L."/>
            <person name="Zhu Y."/>
            <person name="Huang Y."/>
            <person name="Lu Z."/>
            <person name="Du W."/>
            <person name="Huang L."/>
            <person name="Dai X."/>
        </authorList>
    </citation>
    <scope>NUCLEOTIDE SEQUENCE [LARGE SCALE GENOMIC DNA]</scope>
    <source>
        <strain evidence="1 2">2CG4</strain>
    </source>
</reference>
<protein>
    <submittedName>
        <fullName evidence="1">PD-(D/E)XK motif protein</fullName>
    </submittedName>
</protein>
<dbReference type="RefSeq" id="WP_154447009.1">
    <property type="nucleotide sequence ID" value="NZ_WIND01000010.1"/>
</dbReference>
<dbReference type="AlphaFoldDB" id="A0A6L5Z3F2"/>
<sequence length="362" mass="39313">MTSYEAVLNQINVVPAGTNGEDRAITWLTDAKVVGIARNSRGHLELFLAGEELSPRTGAVKTALHYHSWHRETLPPLNANRICLPALGHFDQVGAFIAAELLREKADANLERAFAVTEPLIELAIKRLEISENAILGLVGELLLLDALCRRATDPQVGPIVQAWDGWRRSARDFTWEGTGVEIKTTTGTTSSHAIHGIHQIEPTPASDDTAGEARLLLVSIGLCQADLNAPALSIPSLVESILERLKATGASGLVDEFLTRVSVYGAESGIGYEHATMVKEAPFTTKFSVTFVRGYDMADPGVEVLRRDDVIAHQHVDAHSVTFRMELPATISSDNPIVGVRRVVEAILRPHSLGLFTSEQN</sequence>
<accession>A0A6L5Z3F2</accession>
<evidence type="ECO:0000313" key="1">
    <source>
        <dbReference type="EMBL" id="MSU90514.1"/>
    </source>
</evidence>
<dbReference type="Pfam" id="PF14390">
    <property type="entry name" value="DUF4420"/>
    <property type="match status" value="1"/>
</dbReference>
<evidence type="ECO:0000313" key="2">
    <source>
        <dbReference type="Proteomes" id="UP000474957"/>
    </source>
</evidence>
<gene>
    <name evidence="1" type="ORF">GE300_12955</name>
</gene>
<dbReference type="InterPro" id="IPR025534">
    <property type="entry name" value="DUF4420"/>
</dbReference>
<keyword evidence="2" id="KW-1185">Reference proteome</keyword>
<name>A0A6L5Z3F2_9RHOB</name>
<organism evidence="1 2">
    <name type="scientific">Halovulum marinum</name>
    <dbReference type="NCBI Taxonomy" id="2662447"/>
    <lineage>
        <taxon>Bacteria</taxon>
        <taxon>Pseudomonadati</taxon>
        <taxon>Pseudomonadota</taxon>
        <taxon>Alphaproteobacteria</taxon>
        <taxon>Rhodobacterales</taxon>
        <taxon>Paracoccaceae</taxon>
        <taxon>Halovulum</taxon>
    </lineage>
</organism>
<dbReference type="EMBL" id="WIND01000010">
    <property type="protein sequence ID" value="MSU90514.1"/>
    <property type="molecule type" value="Genomic_DNA"/>
</dbReference>
<dbReference type="Proteomes" id="UP000474957">
    <property type="component" value="Unassembled WGS sequence"/>
</dbReference>
<proteinExistence type="predicted"/>
<comment type="caution">
    <text evidence="1">The sequence shown here is derived from an EMBL/GenBank/DDBJ whole genome shotgun (WGS) entry which is preliminary data.</text>
</comment>